<dbReference type="AlphaFoldDB" id="A0A2N3YEF6"/>
<gene>
    <name evidence="2" type="ORF">ATL31_0014</name>
</gene>
<keyword evidence="2" id="KW-0378">Hydrolase</keyword>
<dbReference type="PANTHER" id="PTHR46233">
    <property type="entry name" value="HYDROXYACYLGLUTATHIONE HYDROLASE GLOC"/>
    <property type="match status" value="1"/>
</dbReference>
<feature type="domain" description="Metallo-beta-lactamase" evidence="1">
    <location>
        <begin position="32"/>
        <end position="199"/>
    </location>
</feature>
<evidence type="ECO:0000313" key="2">
    <source>
        <dbReference type="EMBL" id="PKW25228.1"/>
    </source>
</evidence>
<comment type="caution">
    <text evidence="2">The sequence shown here is derived from an EMBL/GenBank/DDBJ whole genome shotgun (WGS) entry which is preliminary data.</text>
</comment>
<dbReference type="SMART" id="SM00849">
    <property type="entry name" value="Lactamase_B"/>
    <property type="match status" value="1"/>
</dbReference>
<dbReference type="PANTHER" id="PTHR46233:SF1">
    <property type="entry name" value="CONSERVED PROTEIN"/>
    <property type="match status" value="1"/>
</dbReference>
<dbReference type="Proteomes" id="UP000233781">
    <property type="component" value="Unassembled WGS sequence"/>
</dbReference>
<evidence type="ECO:0000313" key="3">
    <source>
        <dbReference type="Proteomes" id="UP000233781"/>
    </source>
</evidence>
<reference evidence="2 3" key="1">
    <citation type="submission" date="2017-12" db="EMBL/GenBank/DDBJ databases">
        <title>Sequencing the genomes of 1000 Actinobacteria strains.</title>
        <authorList>
            <person name="Klenk H.-P."/>
        </authorList>
    </citation>
    <scope>NUCLEOTIDE SEQUENCE [LARGE SCALE GENOMIC DNA]</scope>
    <source>
        <strain evidence="2 3">DSM 12806</strain>
    </source>
</reference>
<dbReference type="Pfam" id="PF00753">
    <property type="entry name" value="Lactamase_B"/>
    <property type="match status" value="1"/>
</dbReference>
<dbReference type="Gene3D" id="3.60.15.10">
    <property type="entry name" value="Ribonuclease Z/Hydroxyacylglutathione hydrolase-like"/>
    <property type="match status" value="1"/>
</dbReference>
<dbReference type="InterPro" id="IPR001279">
    <property type="entry name" value="Metallo-B-lactamas"/>
</dbReference>
<sequence length="220" mass="23772">MTYSGDVTPGGPSDVRELGAATIRKMSVSDMHNNVYLLTCTATGRQLLVDAADDAERCLALVAEGTGRLDHLVTTHQHWDHVRALEEVARATGARTYAGAEDADALPLAPDVRLVQGDTITVGDLVLDVVHLRGHTPGSVALSWRDPEGTTHLFTGDSLFPGGVGNTKQPGQSFDALYGDVVERVFDVYPDDTWFYPGHGGDSTVGAERPHLPEWRERGW</sequence>
<dbReference type="SUPFAM" id="SSF56281">
    <property type="entry name" value="Metallo-hydrolase/oxidoreductase"/>
    <property type="match status" value="1"/>
</dbReference>
<evidence type="ECO:0000259" key="1">
    <source>
        <dbReference type="SMART" id="SM00849"/>
    </source>
</evidence>
<dbReference type="RefSeq" id="WP_101393974.1">
    <property type="nucleotide sequence ID" value="NZ_PJNE01000001.1"/>
</dbReference>
<dbReference type="OrthoDB" id="2971563at2"/>
<protein>
    <submittedName>
        <fullName evidence="2">Glyoxylase-like metal-dependent hydrolase (Beta-lactamase superfamily II)</fullName>
    </submittedName>
</protein>
<dbReference type="GO" id="GO:0016787">
    <property type="term" value="F:hydrolase activity"/>
    <property type="evidence" value="ECO:0007669"/>
    <property type="project" value="UniProtKB-KW"/>
</dbReference>
<dbReference type="EMBL" id="PJNE01000001">
    <property type="protein sequence ID" value="PKW25228.1"/>
    <property type="molecule type" value="Genomic_DNA"/>
</dbReference>
<proteinExistence type="predicted"/>
<keyword evidence="3" id="KW-1185">Reference proteome</keyword>
<dbReference type="InterPro" id="IPR036866">
    <property type="entry name" value="RibonucZ/Hydroxyglut_hydro"/>
</dbReference>
<dbReference type="InterPro" id="IPR051453">
    <property type="entry name" value="MBL_Glyoxalase_II"/>
</dbReference>
<name>A0A2N3YEF6_9MICO</name>
<accession>A0A2N3YEF6</accession>
<organism evidence="2 3">
    <name type="scientific">Phycicoccus duodecadis</name>
    <dbReference type="NCBI Taxonomy" id="173053"/>
    <lineage>
        <taxon>Bacteria</taxon>
        <taxon>Bacillati</taxon>
        <taxon>Actinomycetota</taxon>
        <taxon>Actinomycetes</taxon>
        <taxon>Micrococcales</taxon>
        <taxon>Intrasporangiaceae</taxon>
        <taxon>Phycicoccus</taxon>
    </lineage>
</organism>
<dbReference type="CDD" id="cd06262">
    <property type="entry name" value="metallo-hydrolase-like_MBL-fold"/>
    <property type="match status" value="1"/>
</dbReference>